<dbReference type="InterPro" id="IPR005560">
    <property type="entry name" value="Csp_YhjQ"/>
</dbReference>
<dbReference type="Pfam" id="PF03860">
    <property type="entry name" value="Csp"/>
    <property type="match status" value="1"/>
</dbReference>
<comment type="caution">
    <text evidence="1">The sequence shown here is derived from an EMBL/GenBank/DDBJ whole genome shotgun (WGS) entry which is preliminary data.</text>
</comment>
<dbReference type="CDD" id="cd08026">
    <property type="entry name" value="DUF326"/>
    <property type="match status" value="1"/>
</dbReference>
<dbReference type="PANTHER" id="PTHR37310">
    <property type="entry name" value="CYTOPLASMIC PROTEIN-RELATED"/>
    <property type="match status" value="1"/>
</dbReference>
<evidence type="ECO:0000313" key="2">
    <source>
        <dbReference type="Proteomes" id="UP000321363"/>
    </source>
</evidence>
<reference evidence="1 2" key="1">
    <citation type="journal article" date="2005" name="Int. J. Syst. Evol. Microbiol.">
        <title>Bacillus litoralis sp. nov., isolated from a tidal flat of the Yellow Sea in Korea.</title>
        <authorList>
            <person name="Yoon J.H."/>
            <person name="Oh T.K."/>
        </authorList>
    </citation>
    <scope>NUCLEOTIDE SEQUENCE [LARGE SCALE GENOMIC DNA]</scope>
    <source>
        <strain evidence="1 2">SW-211</strain>
    </source>
</reference>
<dbReference type="InterPro" id="IPR044543">
    <property type="entry name" value="YHJQ-like"/>
</dbReference>
<sequence length="109" mass="12317">MLNQQYKECIQACLECMEACNVCYSACLKEEDVAMMSYCIRLDKECADICGFTAKAMQSNSPFAEQICKLCAEICEACGKECEKHDQEHCKKCAESCFRCAEECRKMAS</sequence>
<dbReference type="Gene3D" id="1.20.1270.360">
    <property type="match status" value="1"/>
</dbReference>
<dbReference type="Proteomes" id="UP000321363">
    <property type="component" value="Unassembled WGS sequence"/>
</dbReference>
<gene>
    <name evidence="1" type="ORF">FS935_15655</name>
</gene>
<name>A0A5C6VWI4_9BACI</name>
<organism evidence="1 2">
    <name type="scientific">Metabacillus litoralis</name>
    <dbReference type="NCBI Taxonomy" id="152268"/>
    <lineage>
        <taxon>Bacteria</taxon>
        <taxon>Bacillati</taxon>
        <taxon>Bacillota</taxon>
        <taxon>Bacilli</taxon>
        <taxon>Bacillales</taxon>
        <taxon>Bacillaceae</taxon>
        <taxon>Metabacillus</taxon>
    </lineage>
</organism>
<dbReference type="RefSeq" id="WP_146949595.1">
    <property type="nucleotide sequence ID" value="NZ_VOQF01000008.1"/>
</dbReference>
<dbReference type="PANTHER" id="PTHR37310:SF1">
    <property type="entry name" value="CYTOPLASMIC PROTEIN"/>
    <property type="match status" value="1"/>
</dbReference>
<proteinExistence type="predicted"/>
<accession>A0A5C6VWI4</accession>
<evidence type="ECO:0000313" key="1">
    <source>
        <dbReference type="EMBL" id="TXC89797.1"/>
    </source>
</evidence>
<dbReference type="OrthoDB" id="5396211at2"/>
<keyword evidence="2" id="KW-1185">Reference proteome</keyword>
<dbReference type="AlphaFoldDB" id="A0A5C6VWI4"/>
<dbReference type="EMBL" id="VOQF01000008">
    <property type="protein sequence ID" value="TXC89797.1"/>
    <property type="molecule type" value="Genomic_DNA"/>
</dbReference>
<protein>
    <submittedName>
        <fullName evidence="1">Four-helix bundle copper-binding protein</fullName>
    </submittedName>
</protein>